<organism evidence="1 2">
    <name type="scientific">Plasmodiophora brassicae</name>
    <name type="common">Clubroot disease agent</name>
    <dbReference type="NCBI Taxonomy" id="37360"/>
    <lineage>
        <taxon>Eukaryota</taxon>
        <taxon>Sar</taxon>
        <taxon>Rhizaria</taxon>
        <taxon>Endomyxa</taxon>
        <taxon>Phytomyxea</taxon>
        <taxon>Plasmodiophorida</taxon>
        <taxon>Plasmodiophoridae</taxon>
        <taxon>Plasmodiophora</taxon>
    </lineage>
</organism>
<evidence type="ECO:0000313" key="2">
    <source>
        <dbReference type="Proteomes" id="UP000039324"/>
    </source>
</evidence>
<proteinExistence type="predicted"/>
<gene>
    <name evidence="1" type="ORF">PBRA_009726</name>
</gene>
<dbReference type="Proteomes" id="UP000039324">
    <property type="component" value="Unassembled WGS sequence"/>
</dbReference>
<keyword evidence="2" id="KW-1185">Reference proteome</keyword>
<accession>A0A0G4IM78</accession>
<dbReference type="AlphaFoldDB" id="A0A0G4IM78"/>
<dbReference type="EMBL" id="CDSF01000054">
    <property type="protein sequence ID" value="CEO96197.1"/>
    <property type="molecule type" value="Genomic_DNA"/>
</dbReference>
<sequence length="71" mass="8356">MNIFSEYRWRRPSPPKNWIPSPPVITLFLPLEHDLNIRHSAAARTGRVTHAFPQSRLTVPHIREWKVTLAF</sequence>
<evidence type="ECO:0000313" key="1">
    <source>
        <dbReference type="EMBL" id="CEO96197.1"/>
    </source>
</evidence>
<reference evidence="1 2" key="1">
    <citation type="submission" date="2015-02" db="EMBL/GenBank/DDBJ databases">
        <authorList>
            <person name="Chooi Y.-H."/>
        </authorList>
    </citation>
    <scope>NUCLEOTIDE SEQUENCE [LARGE SCALE GENOMIC DNA]</scope>
    <source>
        <strain evidence="1">E3</strain>
    </source>
</reference>
<protein>
    <submittedName>
        <fullName evidence="1">Uncharacterized protein</fullName>
    </submittedName>
</protein>
<name>A0A0G4IM78_PLABS</name>